<dbReference type="AlphaFoldDB" id="A0A6A4X9R5"/>
<dbReference type="InterPro" id="IPR052116">
    <property type="entry name" value="Centro_Cilium_Assembly"/>
</dbReference>
<evidence type="ECO:0000256" key="5">
    <source>
        <dbReference type="PROSITE-ProRule" id="PRU00497"/>
    </source>
</evidence>
<dbReference type="PROSITE" id="PS51155">
    <property type="entry name" value="CHIT_BIND_RR_2"/>
    <property type="match status" value="1"/>
</dbReference>
<dbReference type="GO" id="GO:0042302">
    <property type="term" value="F:structural constituent of cuticle"/>
    <property type="evidence" value="ECO:0007669"/>
    <property type="project" value="UniProtKB-UniRule"/>
</dbReference>
<feature type="region of interest" description="Disordered" evidence="6">
    <location>
        <begin position="97"/>
        <end position="121"/>
    </location>
</feature>
<name>A0A6A4X9R5_AMPAM</name>
<evidence type="ECO:0000256" key="4">
    <source>
        <dbReference type="ARBA" id="ARBA00023212"/>
    </source>
</evidence>
<dbReference type="InterPro" id="IPR001611">
    <property type="entry name" value="Leu-rich_rpt"/>
</dbReference>
<dbReference type="Proteomes" id="UP000440578">
    <property type="component" value="Unassembled WGS sequence"/>
</dbReference>
<sequence length="376" mass="40722">MKLLVIFALVVVAAAAPAPQETAQVKILKDERSMEGDGKFSYAWESEDGSMADATGENKMIGEAFGVAMSGSYSFQAPDGKTYEVTWTADENGFQPVVTQPENKTGYDSEPSPPRLSAHPITDGSAILERDPPSYYAIWWPVWSGRRSVLQELLQLQYGGVSVMDMFGRVRINVNLIIFLRQQGPKGGKRGGNRTGTSAAIYGLEAADVGVAYSGEGRDESRGEKIGGSWCLTAVRGDVTSEQAAVLGSLLSTSGDVKQLLLNDCLLSEDSLKALCLGLCLNTSVTQLELRGNNVRGPGTEHLAILLRKNRHLQSLTLEWNNLGLSPASFKLFAEALRTNKSLKSLDLRSNQLDHQCAAHLARAVAGNRRLRHLGE</sequence>
<evidence type="ECO:0000313" key="9">
    <source>
        <dbReference type="Proteomes" id="UP000440578"/>
    </source>
</evidence>
<dbReference type="Pfam" id="PF13516">
    <property type="entry name" value="LRR_6"/>
    <property type="match status" value="3"/>
</dbReference>
<dbReference type="SMART" id="SM00368">
    <property type="entry name" value="LRR_RI"/>
    <property type="match status" value="3"/>
</dbReference>
<dbReference type="PANTHER" id="PTHR23170:SF3">
    <property type="entry name" value="LEUCINE-RICH REPEAT-CONTAINING PROTEIN 45"/>
    <property type="match status" value="1"/>
</dbReference>
<keyword evidence="5" id="KW-0193">Cuticle</keyword>
<dbReference type="OrthoDB" id="6347918at2759"/>
<reference evidence="8 9" key="1">
    <citation type="submission" date="2019-07" db="EMBL/GenBank/DDBJ databases">
        <title>Draft genome assembly of a fouling barnacle, Amphibalanus amphitrite (Darwin, 1854): The first reference genome for Thecostraca.</title>
        <authorList>
            <person name="Kim W."/>
        </authorList>
    </citation>
    <scope>NUCLEOTIDE SEQUENCE [LARGE SCALE GENOMIC DNA]</scope>
    <source>
        <strain evidence="8">SNU_AA5</strain>
        <tissue evidence="8">Soma without cirri and trophi</tissue>
    </source>
</reference>
<dbReference type="Pfam" id="PF00379">
    <property type="entry name" value="Chitin_bind_4"/>
    <property type="match status" value="1"/>
</dbReference>
<keyword evidence="3" id="KW-0175">Coiled coil</keyword>
<keyword evidence="7" id="KW-0732">Signal</keyword>
<evidence type="ECO:0000256" key="3">
    <source>
        <dbReference type="ARBA" id="ARBA00023054"/>
    </source>
</evidence>
<evidence type="ECO:0000313" key="8">
    <source>
        <dbReference type="EMBL" id="KAF0311868.1"/>
    </source>
</evidence>
<dbReference type="InterPro" id="IPR032675">
    <property type="entry name" value="LRR_dom_sf"/>
</dbReference>
<protein>
    <submittedName>
        <fullName evidence="8">Leucine-rich repeat-containing protein 45</fullName>
    </submittedName>
</protein>
<evidence type="ECO:0000256" key="2">
    <source>
        <dbReference type="ARBA" id="ARBA00022490"/>
    </source>
</evidence>
<keyword evidence="4" id="KW-0206">Cytoskeleton</keyword>
<dbReference type="PRINTS" id="PR00947">
    <property type="entry name" value="CUTICLE"/>
</dbReference>
<dbReference type="InterPro" id="IPR000618">
    <property type="entry name" value="Insect_cuticle"/>
</dbReference>
<proteinExistence type="predicted"/>
<keyword evidence="2" id="KW-0963">Cytoplasm</keyword>
<evidence type="ECO:0000256" key="1">
    <source>
        <dbReference type="ARBA" id="ARBA00004300"/>
    </source>
</evidence>
<comment type="subcellular location">
    <subcellularLocation>
        <location evidence="1">Cytoplasm</location>
        <location evidence="1">Cytoskeleton</location>
        <location evidence="1">Microtubule organizing center</location>
        <location evidence="1">Centrosome</location>
    </subcellularLocation>
</comment>
<accession>A0A6A4X9R5</accession>
<dbReference type="EMBL" id="VIIS01000210">
    <property type="protein sequence ID" value="KAF0311868.1"/>
    <property type="molecule type" value="Genomic_DNA"/>
</dbReference>
<organism evidence="8 9">
    <name type="scientific">Amphibalanus amphitrite</name>
    <name type="common">Striped barnacle</name>
    <name type="synonym">Balanus amphitrite</name>
    <dbReference type="NCBI Taxonomy" id="1232801"/>
    <lineage>
        <taxon>Eukaryota</taxon>
        <taxon>Metazoa</taxon>
        <taxon>Ecdysozoa</taxon>
        <taxon>Arthropoda</taxon>
        <taxon>Crustacea</taxon>
        <taxon>Multicrustacea</taxon>
        <taxon>Cirripedia</taxon>
        <taxon>Thoracica</taxon>
        <taxon>Thoracicalcarea</taxon>
        <taxon>Balanomorpha</taxon>
        <taxon>Balanoidea</taxon>
        <taxon>Balanidae</taxon>
        <taxon>Amphibalaninae</taxon>
        <taxon>Amphibalanus</taxon>
    </lineage>
</organism>
<feature type="signal peptide" evidence="7">
    <location>
        <begin position="1"/>
        <end position="15"/>
    </location>
</feature>
<dbReference type="SUPFAM" id="SSF143885">
    <property type="entry name" value="RGC domain-like"/>
    <property type="match status" value="1"/>
</dbReference>
<comment type="caution">
    <text evidence="8">The sequence shown here is derived from an EMBL/GenBank/DDBJ whole genome shotgun (WGS) entry which is preliminary data.</text>
</comment>
<dbReference type="Gene3D" id="3.80.10.10">
    <property type="entry name" value="Ribonuclease Inhibitor"/>
    <property type="match status" value="1"/>
</dbReference>
<gene>
    <name evidence="8" type="primary">Lrrc45</name>
    <name evidence="8" type="ORF">FJT64_017368</name>
</gene>
<keyword evidence="9" id="KW-1185">Reference proteome</keyword>
<dbReference type="GO" id="GO:0005813">
    <property type="term" value="C:centrosome"/>
    <property type="evidence" value="ECO:0007669"/>
    <property type="project" value="UniProtKB-SubCell"/>
</dbReference>
<feature type="chain" id="PRO_5025330278" evidence="7">
    <location>
        <begin position="16"/>
        <end position="376"/>
    </location>
</feature>
<evidence type="ECO:0000256" key="6">
    <source>
        <dbReference type="SAM" id="MobiDB-lite"/>
    </source>
</evidence>
<dbReference type="SUPFAM" id="SSF52047">
    <property type="entry name" value="RNI-like"/>
    <property type="match status" value="1"/>
</dbReference>
<dbReference type="PANTHER" id="PTHR23170">
    <property type="entry name" value="NY-REN-58 ANTIGEN"/>
    <property type="match status" value="1"/>
</dbReference>
<evidence type="ECO:0000256" key="7">
    <source>
        <dbReference type="SAM" id="SignalP"/>
    </source>
</evidence>